<reference evidence="1 2" key="1">
    <citation type="journal article" date="2021" name="Plant Biotechnol. J.">
        <title>Multi-omics assisted identification of the key and species-specific regulatory components of drought-tolerant mechanisms in Gossypium stocksii.</title>
        <authorList>
            <person name="Yu D."/>
            <person name="Ke L."/>
            <person name="Zhang D."/>
            <person name="Wu Y."/>
            <person name="Sun Y."/>
            <person name="Mei J."/>
            <person name="Sun J."/>
            <person name="Sun Y."/>
        </authorList>
    </citation>
    <scope>NUCLEOTIDE SEQUENCE [LARGE SCALE GENOMIC DNA]</scope>
    <source>
        <strain evidence="2">cv. E1</strain>
        <tissue evidence="1">Leaf</tissue>
    </source>
</reference>
<proteinExistence type="predicted"/>
<dbReference type="Proteomes" id="UP000828251">
    <property type="component" value="Unassembled WGS sequence"/>
</dbReference>
<sequence>MELPQGPVTRAQAKAFKDSISALVARIWDDSLPEHIKEACSNSLCSPCIFLQAQLNLL</sequence>
<organism evidence="1 2">
    <name type="scientific">Gossypium stocksii</name>
    <dbReference type="NCBI Taxonomy" id="47602"/>
    <lineage>
        <taxon>Eukaryota</taxon>
        <taxon>Viridiplantae</taxon>
        <taxon>Streptophyta</taxon>
        <taxon>Embryophyta</taxon>
        <taxon>Tracheophyta</taxon>
        <taxon>Spermatophyta</taxon>
        <taxon>Magnoliopsida</taxon>
        <taxon>eudicotyledons</taxon>
        <taxon>Gunneridae</taxon>
        <taxon>Pentapetalae</taxon>
        <taxon>rosids</taxon>
        <taxon>malvids</taxon>
        <taxon>Malvales</taxon>
        <taxon>Malvaceae</taxon>
        <taxon>Malvoideae</taxon>
        <taxon>Gossypium</taxon>
    </lineage>
</organism>
<feature type="non-terminal residue" evidence="1">
    <location>
        <position position="58"/>
    </location>
</feature>
<dbReference type="AlphaFoldDB" id="A0A9D3WEA0"/>
<evidence type="ECO:0000313" key="1">
    <source>
        <dbReference type="EMBL" id="KAH1122107.1"/>
    </source>
</evidence>
<keyword evidence="2" id="KW-1185">Reference proteome</keyword>
<name>A0A9D3WEA0_9ROSI</name>
<comment type="caution">
    <text evidence="1">The sequence shown here is derived from an EMBL/GenBank/DDBJ whole genome shotgun (WGS) entry which is preliminary data.</text>
</comment>
<accession>A0A9D3WEA0</accession>
<dbReference type="EMBL" id="JAIQCV010000002">
    <property type="protein sequence ID" value="KAH1122107.1"/>
    <property type="molecule type" value="Genomic_DNA"/>
</dbReference>
<gene>
    <name evidence="1" type="ORF">J1N35_005267</name>
</gene>
<protein>
    <submittedName>
        <fullName evidence="1">Uncharacterized protein</fullName>
    </submittedName>
</protein>
<evidence type="ECO:0000313" key="2">
    <source>
        <dbReference type="Proteomes" id="UP000828251"/>
    </source>
</evidence>